<dbReference type="AlphaFoldDB" id="C7CE82"/>
<protein>
    <submittedName>
        <fullName evidence="1">Uncharacterized protein</fullName>
    </submittedName>
</protein>
<dbReference type="HOGENOM" id="CLU_2826161_0_0_5"/>
<accession>C7CE82</accession>
<reference evidence="2" key="1">
    <citation type="journal article" date="2009" name="PLoS ONE">
        <title>Methylobacterium genome sequences: a reference blueprint to investigate microbial metabolism of C1 compounds from natural and industrial sources.</title>
        <authorList>
            <person name="Vuilleumier S."/>
            <person name="Chistoserdova L."/>
            <person name="Lee M.-C."/>
            <person name="Bringel F."/>
            <person name="Lajus A."/>
            <person name="Zhou Y."/>
            <person name="Gourion B."/>
            <person name="Barbe V."/>
            <person name="Chang J."/>
            <person name="Cruveiller S."/>
            <person name="Dossat C."/>
            <person name="Gillett W."/>
            <person name="Gruffaz C."/>
            <person name="Haugen E."/>
            <person name="Hourcade E."/>
            <person name="Levy R."/>
            <person name="Mangenot S."/>
            <person name="Muller E."/>
            <person name="Nadalig T."/>
            <person name="Pagni M."/>
            <person name="Penny C."/>
            <person name="Peyraud R."/>
            <person name="Robinson D.G."/>
            <person name="Roche D."/>
            <person name="Rouy Z."/>
            <person name="Saenampechek C."/>
            <person name="Salvignol G."/>
            <person name="Vallenet D."/>
            <person name="Wu Z."/>
            <person name="Marx C.J."/>
            <person name="Vorholt J.A."/>
            <person name="Olson M.V."/>
            <person name="Kaul R."/>
            <person name="Weissenbach J."/>
            <person name="Medigue C."/>
            <person name="Lidstrom M.E."/>
        </authorList>
    </citation>
    <scope>NUCLEOTIDE SEQUENCE [LARGE SCALE GENOMIC DNA]</scope>
    <source>
        <strain evidence="2">DSM 6343 / CIP 106787 / DM4</strain>
    </source>
</reference>
<evidence type="ECO:0000313" key="2">
    <source>
        <dbReference type="Proteomes" id="UP000008070"/>
    </source>
</evidence>
<proteinExistence type="predicted"/>
<dbReference type="Proteomes" id="UP000008070">
    <property type="component" value="Chromosome"/>
</dbReference>
<evidence type="ECO:0000313" key="1">
    <source>
        <dbReference type="EMBL" id="CAX22786.1"/>
    </source>
</evidence>
<sequence length="66" mass="7211">MGALTDDRSSETRLPGAFWSELVAHVAGSGNTGQVQTKAELGRIQDRIDTQHTILWTIIATLTAFR</sequence>
<dbReference type="KEGG" id="mdi:METDI1171"/>
<name>C7CE82_METED</name>
<dbReference type="EMBL" id="FP103042">
    <property type="protein sequence ID" value="CAX22786.1"/>
    <property type="molecule type" value="Genomic_DNA"/>
</dbReference>
<gene>
    <name evidence="1" type="ORF">METD_I1171</name>
</gene>
<organism evidence="1 2">
    <name type="scientific">Methylorubrum extorquens (strain DSM 6343 / CIP 106787 / DM4)</name>
    <name type="common">Methylobacterium extorquens</name>
    <dbReference type="NCBI Taxonomy" id="661410"/>
    <lineage>
        <taxon>Bacteria</taxon>
        <taxon>Pseudomonadati</taxon>
        <taxon>Pseudomonadota</taxon>
        <taxon>Alphaproteobacteria</taxon>
        <taxon>Hyphomicrobiales</taxon>
        <taxon>Methylobacteriaceae</taxon>
        <taxon>Methylorubrum</taxon>
    </lineage>
</organism>